<dbReference type="Proteomes" id="UP000282597">
    <property type="component" value="Chromosome"/>
</dbReference>
<evidence type="ECO:0000256" key="1">
    <source>
        <dbReference type="SAM" id="MobiDB-lite"/>
    </source>
</evidence>
<dbReference type="RefSeq" id="WP_126353869.1">
    <property type="nucleotide sequence ID" value="NZ_AP018150.1"/>
</dbReference>
<accession>A0A2Z6EU33</accession>
<feature type="compositionally biased region" description="Polar residues" evidence="1">
    <location>
        <begin position="63"/>
        <end position="80"/>
    </location>
</feature>
<keyword evidence="3" id="KW-1185">Reference proteome</keyword>
<feature type="compositionally biased region" description="Basic and acidic residues" evidence="1">
    <location>
        <begin position="81"/>
        <end position="93"/>
    </location>
</feature>
<feature type="compositionally biased region" description="Polar residues" evidence="1">
    <location>
        <begin position="1"/>
        <end position="25"/>
    </location>
</feature>
<protein>
    <submittedName>
        <fullName evidence="2">Uncharacterized protein</fullName>
    </submittedName>
</protein>
<sequence>MLNINKSSNTGLTQTEGMNNASQTEIGKISPHQDTTKNKKENNLKKNKFINFFNSFKSRPEKTNNSTKKNIKQNKGTNPSKEGRKIGKSHEPFFDTPNNFVNQITNPENPEMVKSLFEEEIKEIKQTENKNYKLIPWNNYMYQQYKKHITNEEIDDYFKAILEKFGNTIISKNLLKSNESTMYITEIESRLTARENENLSNTDNRIQEIPRGNQIQTRSPTIVTIKPLDLNHIKSTPSNQDNLNFSRNNNQEYTYPSKYSRKIPITKNDADVELIKDQYKRHLARENLDNDEEFFGDVLSNLYK</sequence>
<gene>
    <name evidence="2" type="ORF">MCB1EB_0751</name>
</gene>
<reference evidence="2 3" key="1">
    <citation type="journal article" date="2018" name="Microbes Environ.">
        <title>Comparative Genomic Insights into Endofungal Lifestyles of Two Bacterial Endosymbionts, Mycoavidus cysteinexigens and Burkholderia rhizoxinica.</title>
        <authorList>
            <person name="Sharmin D."/>
            <person name="Guo Y."/>
            <person name="Nishizawa T."/>
            <person name="Ohshima S."/>
            <person name="Sato Y."/>
            <person name="Takashima Y."/>
            <person name="Narisawa K."/>
            <person name="Ohta H."/>
        </authorList>
    </citation>
    <scope>NUCLEOTIDE SEQUENCE [LARGE SCALE GENOMIC DNA]</scope>
    <source>
        <strain evidence="2 3">B1-EB</strain>
    </source>
</reference>
<dbReference type="AlphaFoldDB" id="A0A2Z6EU33"/>
<organism evidence="2 3">
    <name type="scientific">Mycoavidus cysteinexigens</name>
    <dbReference type="NCBI Taxonomy" id="1553431"/>
    <lineage>
        <taxon>Bacteria</taxon>
        <taxon>Pseudomonadati</taxon>
        <taxon>Pseudomonadota</taxon>
        <taxon>Betaproteobacteria</taxon>
        <taxon>Burkholderiales</taxon>
        <taxon>Burkholderiaceae</taxon>
        <taxon>Mycoavidus</taxon>
    </lineage>
</organism>
<feature type="compositionally biased region" description="Basic and acidic residues" evidence="1">
    <location>
        <begin position="34"/>
        <end position="44"/>
    </location>
</feature>
<evidence type="ECO:0000313" key="2">
    <source>
        <dbReference type="EMBL" id="BBE08912.1"/>
    </source>
</evidence>
<dbReference type="KEGG" id="mcys:MCB1EB_0751"/>
<name>A0A2Z6EU33_9BURK</name>
<dbReference type="EMBL" id="AP018150">
    <property type="protein sequence ID" value="BBE08912.1"/>
    <property type="molecule type" value="Genomic_DNA"/>
</dbReference>
<evidence type="ECO:0000313" key="3">
    <source>
        <dbReference type="Proteomes" id="UP000282597"/>
    </source>
</evidence>
<proteinExistence type="predicted"/>
<feature type="region of interest" description="Disordered" evidence="1">
    <location>
        <begin position="1"/>
        <end position="100"/>
    </location>
</feature>